<dbReference type="EMBL" id="AVPU01000007">
    <property type="protein sequence ID" value="KGM55120.1"/>
    <property type="molecule type" value="Genomic_DNA"/>
</dbReference>
<reference evidence="2 3" key="1">
    <citation type="submission" date="2013-08" db="EMBL/GenBank/DDBJ databases">
        <title>Genome sequencing of Lysobacter.</title>
        <authorList>
            <person name="Zhang S."/>
            <person name="Wang G."/>
        </authorList>
    </citation>
    <scope>NUCLEOTIDE SEQUENCE [LARGE SCALE GENOMIC DNA]</scope>
    <source>
        <strain evidence="2 3">GH1-9</strain>
    </source>
</reference>
<evidence type="ECO:0000256" key="1">
    <source>
        <dbReference type="SAM" id="Phobius"/>
    </source>
</evidence>
<keyword evidence="3" id="KW-1185">Reference proteome</keyword>
<keyword evidence="1" id="KW-0472">Membrane</keyword>
<protein>
    <recommendedName>
        <fullName evidence="4">Glycosyltransferase RgtA/B/C/D-like domain-containing protein</fullName>
    </recommendedName>
</protein>
<feature type="transmembrane region" description="Helical" evidence="1">
    <location>
        <begin position="97"/>
        <end position="118"/>
    </location>
</feature>
<evidence type="ECO:0000313" key="2">
    <source>
        <dbReference type="EMBL" id="KGM55120.1"/>
    </source>
</evidence>
<evidence type="ECO:0000313" key="3">
    <source>
        <dbReference type="Proteomes" id="UP000029998"/>
    </source>
</evidence>
<dbReference type="AlphaFoldDB" id="A0A0A0EXW2"/>
<feature type="transmembrane region" description="Helical" evidence="1">
    <location>
        <begin position="212"/>
        <end position="232"/>
    </location>
</feature>
<sequence>MSTPGAVDSMRTSPALRQPREIVAAFGILVASLVTHLWLPLLHPTPLISDFLGIVTFASDLAEHGPFAPGWYWNFFSAGTPTFLSIPLALSGADDATVARVVTATVLAMLPLIPLLVLRGVLPLWSRLLVAGILTLLPSLVVFSGVVAQDNWVQLPTLALASLAVRNACGEGRGYPVWSALLWCVALYVRQEMLVALLPLALLAAWPVRHPPAVRSLVLFSGVALVLMLGVASQRQIATGDFSLASRHGGSSMLGSYVPGAGFGWIAHDDFIAWREPALSGDAERVRAEAGRLAIEEIRARPFFHLVRRAGAVLDTATTRDGTLQYWAFAADDGVTGGRSPVEAASAARLGQVSSKPVLYASILLHALFLGAAYLGFKTRDRALMAIAIAVLLKVGIHFVVAVQARFFLVVFVLEALAIGVAAARLHHSRASLRGTGIVALASGLLLLGATTGLDRLNEWVRAQDAAWVTAGKRQYRVRLPHAVADCQLEGGRVLSAGPSGFMFAVEHSDPEPGEYAELRCQLAALGDGGEVTLEVEDRYAPGGFLDRMFQVVEIGDATVRRHDVAAEAGSGWWRQRIPVAAGTRQAVRIRVEALRPDKGPGWGNAAQTSVRFTEAQ</sequence>
<accession>A0A0A0EXW2</accession>
<feature type="transmembrane region" description="Helical" evidence="1">
    <location>
        <begin position="358"/>
        <end position="377"/>
    </location>
</feature>
<evidence type="ECO:0008006" key="4">
    <source>
        <dbReference type="Google" id="ProtNLM"/>
    </source>
</evidence>
<feature type="transmembrane region" description="Helical" evidence="1">
    <location>
        <begin position="408"/>
        <end position="427"/>
    </location>
</feature>
<proteinExistence type="predicted"/>
<feature type="transmembrane region" description="Helical" evidence="1">
    <location>
        <begin position="21"/>
        <end position="39"/>
    </location>
</feature>
<name>A0A0A0EXW2_9GAMM</name>
<keyword evidence="1" id="KW-0812">Transmembrane</keyword>
<dbReference type="Proteomes" id="UP000029998">
    <property type="component" value="Unassembled WGS sequence"/>
</dbReference>
<dbReference type="STRING" id="1385517.N800_00380"/>
<feature type="transmembrane region" description="Helical" evidence="1">
    <location>
        <begin position="433"/>
        <end position="454"/>
    </location>
</feature>
<feature type="transmembrane region" description="Helical" evidence="1">
    <location>
        <begin position="383"/>
        <end position="401"/>
    </location>
</feature>
<feature type="transmembrane region" description="Helical" evidence="1">
    <location>
        <begin position="124"/>
        <end position="148"/>
    </location>
</feature>
<gene>
    <name evidence="2" type="ORF">N800_00380</name>
</gene>
<feature type="transmembrane region" description="Helical" evidence="1">
    <location>
        <begin position="180"/>
        <end position="206"/>
    </location>
</feature>
<keyword evidence="1" id="KW-1133">Transmembrane helix</keyword>
<comment type="caution">
    <text evidence="2">The sequence shown here is derived from an EMBL/GenBank/DDBJ whole genome shotgun (WGS) entry which is preliminary data.</text>
</comment>
<organism evidence="2 3">
    <name type="scientific">Lysobacter daejeonensis GH1-9</name>
    <dbReference type="NCBI Taxonomy" id="1385517"/>
    <lineage>
        <taxon>Bacteria</taxon>
        <taxon>Pseudomonadati</taxon>
        <taxon>Pseudomonadota</taxon>
        <taxon>Gammaproteobacteria</taxon>
        <taxon>Lysobacterales</taxon>
        <taxon>Lysobacteraceae</taxon>
        <taxon>Aerolutibacter</taxon>
    </lineage>
</organism>